<evidence type="ECO:0000256" key="19">
    <source>
        <dbReference type="ARBA" id="ARBA00023145"/>
    </source>
</evidence>
<dbReference type="PANTHER" id="PTHR31235">
    <property type="entry name" value="PEROXIDASE 25-RELATED"/>
    <property type="match status" value="1"/>
</dbReference>
<dbReference type="Proteomes" id="UP000712281">
    <property type="component" value="Unassembled WGS sequence"/>
</dbReference>
<evidence type="ECO:0000256" key="26">
    <source>
        <dbReference type="ARBA" id="ARBA00047455"/>
    </source>
</evidence>
<dbReference type="SUPFAM" id="SSF48113">
    <property type="entry name" value="Heme-dependent peroxidases"/>
    <property type="match status" value="1"/>
</dbReference>
<evidence type="ECO:0000259" key="33">
    <source>
        <dbReference type="PROSITE" id="PS50873"/>
    </source>
</evidence>
<feature type="domain" description="Plant heme peroxidase family profile" evidence="33">
    <location>
        <begin position="126"/>
        <end position="381"/>
    </location>
</feature>
<keyword evidence="16 29" id="KW-0408">Iron</keyword>
<feature type="binding site" description="axial binding residue" evidence="29">
    <location>
        <position position="244"/>
    </location>
    <ligand>
        <name>heme b</name>
        <dbReference type="ChEBI" id="CHEBI:60344"/>
    </ligand>
    <ligandPart>
        <name>Fe</name>
        <dbReference type="ChEBI" id="CHEBI:18248"/>
    </ligandPart>
</feature>
<dbReference type="Gene3D" id="1.10.520.10">
    <property type="match status" value="1"/>
</dbReference>
<evidence type="ECO:0000256" key="8">
    <source>
        <dbReference type="ARBA" id="ARBA00022559"/>
    </source>
</evidence>
<dbReference type="InterPro" id="IPR000823">
    <property type="entry name" value="Peroxidase_pln"/>
</dbReference>
<comment type="similarity">
    <text evidence="4">In the N-terminal section; belongs to the peroxidase family.</text>
</comment>
<feature type="disulfide bond" evidence="30">
    <location>
        <begin position="173"/>
        <end position="377"/>
    </location>
</feature>
<evidence type="ECO:0000256" key="7">
    <source>
        <dbReference type="ARBA" id="ARBA00022525"/>
    </source>
</evidence>
<keyword evidence="18" id="KW-0472">Membrane</keyword>
<keyword evidence="13" id="KW-0210">Decarboxylase</keyword>
<keyword evidence="8 31" id="KW-0575">Peroxidase</keyword>
<dbReference type="Pfam" id="PF13499">
    <property type="entry name" value="EF-hand_7"/>
    <property type="match status" value="1"/>
</dbReference>
<keyword evidence="19" id="KW-0865">Zymogen</keyword>
<evidence type="ECO:0000256" key="22">
    <source>
        <dbReference type="ARBA" id="ARBA00023239"/>
    </source>
</evidence>
<keyword evidence="9 31" id="KW-0349">Heme</keyword>
<dbReference type="GO" id="GO:0008654">
    <property type="term" value="P:phospholipid biosynthetic process"/>
    <property type="evidence" value="ECO:0007669"/>
    <property type="project" value="UniProtKB-KW"/>
</dbReference>
<keyword evidence="7 31" id="KW-0964">Secreted</keyword>
<keyword evidence="22" id="KW-0456">Lyase</keyword>
<evidence type="ECO:0000256" key="31">
    <source>
        <dbReference type="RuleBase" id="RU362060"/>
    </source>
</evidence>
<gene>
    <name evidence="34" type="ORF">F2Q68_00030171</name>
</gene>
<comment type="subcellular location">
    <subcellularLocation>
        <location evidence="3">Endomembrane system</location>
    </subcellularLocation>
    <subcellularLocation>
        <location evidence="31">Secreted</location>
    </subcellularLocation>
</comment>
<dbReference type="CDD" id="cd00051">
    <property type="entry name" value="EFh"/>
    <property type="match status" value="1"/>
</dbReference>
<evidence type="ECO:0000256" key="1">
    <source>
        <dbReference type="ARBA" id="ARBA00000189"/>
    </source>
</evidence>
<evidence type="ECO:0000313" key="34">
    <source>
        <dbReference type="EMBL" id="KAF2543267.1"/>
    </source>
</evidence>
<evidence type="ECO:0000256" key="29">
    <source>
        <dbReference type="PIRSR" id="PIRSR600823-3"/>
    </source>
</evidence>
<evidence type="ECO:0000256" key="13">
    <source>
        <dbReference type="ARBA" id="ARBA00022793"/>
    </source>
</evidence>
<feature type="binding site" evidence="29">
    <location>
        <position position="296"/>
    </location>
    <ligand>
        <name>Ca(2+)</name>
        <dbReference type="ChEBI" id="CHEBI:29108"/>
        <label>2</label>
    </ligand>
</feature>
<dbReference type="GO" id="GO:0005509">
    <property type="term" value="F:calcium ion binding"/>
    <property type="evidence" value="ECO:0007669"/>
    <property type="project" value="InterPro"/>
</dbReference>
<evidence type="ECO:0000256" key="9">
    <source>
        <dbReference type="ARBA" id="ARBA00022617"/>
    </source>
</evidence>
<evidence type="ECO:0000256" key="27">
    <source>
        <dbReference type="ARBA" id="ARBA00048762"/>
    </source>
</evidence>
<sequence>MFISCSVEDPVETETCFAKRILSIVDYNEDGHLSFSEFSDLMNAFGNLVASKKKEELFKAADLNGDGVVTIDELAALLAVQQEKEPIINNCPVCGEALQLSDKLNAMIHMTLCFDEGTEVFNTHFQGCDGSILVDNGAISEKFAFGHEGVRGFEIIEAAKAELEAACPGVVSCADIVALAARDAISLANGPAYEVPTGRRDGRVSNLSLAKDMPDVSDSIEILKDKFMRKGLHAKELVLLSAAHTIGTTACFFMTKRLYNFLPGGQPDPTINPVFLPELTTQCPQNGDINTRIPMDRSSERLFDQQILQNIKDGFAVLQTDAGLYEDVATRQIVNSYVGLLNPLFGPSFESDFVKAMVKMGKINLKTGSNGEIRRVCSAFN</sequence>
<feature type="domain" description="EF-hand" evidence="32">
    <location>
        <begin position="18"/>
        <end position="48"/>
    </location>
</feature>
<dbReference type="FunFam" id="1.10.238.10:FF:000200">
    <property type="entry name" value="Phosphatidylserine decarboxylase proenzyme 2"/>
    <property type="match status" value="1"/>
</dbReference>
<evidence type="ECO:0000256" key="24">
    <source>
        <dbReference type="ARBA" id="ARBA00023317"/>
    </source>
</evidence>
<evidence type="ECO:0000256" key="21">
    <source>
        <dbReference type="ARBA" id="ARBA00023209"/>
    </source>
</evidence>
<name>A0A8S9GFV8_BRACR</name>
<keyword evidence="17" id="KW-0443">Lipid metabolism</keyword>
<keyword evidence="15 31" id="KW-0560">Oxidoreductase</keyword>
<dbReference type="Gene3D" id="1.10.238.10">
    <property type="entry name" value="EF-hand"/>
    <property type="match status" value="1"/>
</dbReference>
<dbReference type="GO" id="GO:0016831">
    <property type="term" value="F:carboxy-lyase activity"/>
    <property type="evidence" value="ECO:0007669"/>
    <property type="project" value="UniProtKB-KW"/>
</dbReference>
<dbReference type="InterPro" id="IPR002048">
    <property type="entry name" value="EF_hand_dom"/>
</dbReference>
<organism evidence="34 35">
    <name type="scientific">Brassica cretica</name>
    <name type="common">Mustard</name>
    <dbReference type="NCBI Taxonomy" id="69181"/>
    <lineage>
        <taxon>Eukaryota</taxon>
        <taxon>Viridiplantae</taxon>
        <taxon>Streptophyta</taxon>
        <taxon>Embryophyta</taxon>
        <taxon>Tracheophyta</taxon>
        <taxon>Spermatophyta</taxon>
        <taxon>Magnoliopsida</taxon>
        <taxon>eudicotyledons</taxon>
        <taxon>Gunneridae</taxon>
        <taxon>Pentapetalae</taxon>
        <taxon>rosids</taxon>
        <taxon>malvids</taxon>
        <taxon>Brassicales</taxon>
        <taxon>Brassicaceae</taxon>
        <taxon>Brassiceae</taxon>
        <taxon>Brassica</taxon>
    </lineage>
</organism>
<dbReference type="SMART" id="SM00054">
    <property type="entry name" value="EFh"/>
    <property type="match status" value="2"/>
</dbReference>
<dbReference type="CDD" id="cd00693">
    <property type="entry name" value="secretory_peroxidase"/>
    <property type="match status" value="1"/>
</dbReference>
<evidence type="ECO:0000256" key="23">
    <source>
        <dbReference type="ARBA" id="ARBA00023264"/>
    </source>
</evidence>
<dbReference type="InterPro" id="IPR002016">
    <property type="entry name" value="Haem_peroxidase"/>
</dbReference>
<dbReference type="InterPro" id="IPR033905">
    <property type="entry name" value="Secretory_peroxidase"/>
</dbReference>
<dbReference type="FunFam" id="1.10.420.10:FF:000010">
    <property type="entry name" value="Peroxidase"/>
    <property type="match status" value="1"/>
</dbReference>
<feature type="binding site" evidence="29">
    <location>
        <position position="131"/>
    </location>
    <ligand>
        <name>Ca(2+)</name>
        <dbReference type="ChEBI" id="CHEBI:29108"/>
        <label>1</label>
    </ligand>
</feature>
<feature type="domain" description="EF-hand" evidence="32">
    <location>
        <begin position="49"/>
        <end position="84"/>
    </location>
</feature>
<protein>
    <recommendedName>
        <fullName evidence="31">Peroxidase</fullName>
        <ecNumber evidence="31">1.11.1.7</ecNumber>
    </recommendedName>
</protein>
<evidence type="ECO:0000256" key="14">
    <source>
        <dbReference type="ARBA" id="ARBA00022837"/>
    </source>
</evidence>
<evidence type="ECO:0000256" key="10">
    <source>
        <dbReference type="ARBA" id="ARBA00022723"/>
    </source>
</evidence>
<dbReference type="Pfam" id="PF00141">
    <property type="entry name" value="peroxidase"/>
    <property type="match status" value="1"/>
</dbReference>
<dbReference type="InterPro" id="IPR018247">
    <property type="entry name" value="EF_Hand_1_Ca_BS"/>
</dbReference>
<evidence type="ECO:0000256" key="20">
    <source>
        <dbReference type="ARBA" id="ARBA00023157"/>
    </source>
</evidence>
<evidence type="ECO:0000256" key="5">
    <source>
        <dbReference type="ARBA" id="ARBA00006873"/>
    </source>
</evidence>
<feature type="disulfide bond" evidence="30">
    <location>
        <begin position="251"/>
        <end position="283"/>
    </location>
</feature>
<comment type="caution">
    <text evidence="34">The sequence shown here is derived from an EMBL/GenBank/DDBJ whole genome shotgun (WGS) entry which is preliminary data.</text>
</comment>
<evidence type="ECO:0000256" key="4">
    <source>
        <dbReference type="ARBA" id="ARBA00005644"/>
    </source>
</evidence>
<keyword evidence="23" id="KW-1208">Phospholipid metabolism</keyword>
<evidence type="ECO:0000256" key="6">
    <source>
        <dbReference type="ARBA" id="ARBA00022516"/>
    </source>
</evidence>
<feature type="binding site" evidence="29">
    <location>
        <position position="245"/>
    </location>
    <ligand>
        <name>Ca(2+)</name>
        <dbReference type="ChEBI" id="CHEBI:29108"/>
        <label>2</label>
    </ligand>
</feature>
<evidence type="ECO:0000256" key="15">
    <source>
        <dbReference type="ARBA" id="ARBA00023002"/>
    </source>
</evidence>
<dbReference type="InterPro" id="IPR011992">
    <property type="entry name" value="EF-hand-dom_pair"/>
</dbReference>
<evidence type="ECO:0000256" key="30">
    <source>
        <dbReference type="PIRSR" id="PIRSR600823-5"/>
    </source>
</evidence>
<comment type="cofactor">
    <cofactor evidence="29 31">
        <name>Ca(2+)</name>
        <dbReference type="ChEBI" id="CHEBI:29108"/>
    </cofactor>
    <text evidence="29 31">Binds 2 calcium ions per subunit.</text>
</comment>
<dbReference type="EMBL" id="QGKW02002005">
    <property type="protein sequence ID" value="KAF2543267.1"/>
    <property type="molecule type" value="Genomic_DNA"/>
</dbReference>
<comment type="catalytic activity">
    <reaction evidence="27">
        <text>NADPH + O2 + H(+) = H2O2 + NADP(+)</text>
        <dbReference type="Rhea" id="RHEA:11260"/>
        <dbReference type="ChEBI" id="CHEBI:15378"/>
        <dbReference type="ChEBI" id="CHEBI:15379"/>
        <dbReference type="ChEBI" id="CHEBI:16240"/>
        <dbReference type="ChEBI" id="CHEBI:57783"/>
        <dbReference type="ChEBI" id="CHEBI:58349"/>
        <dbReference type="EC" id="1.6.3.1"/>
    </reaction>
</comment>
<evidence type="ECO:0000313" key="35">
    <source>
        <dbReference type="Proteomes" id="UP000712281"/>
    </source>
</evidence>
<evidence type="ECO:0000256" key="28">
    <source>
        <dbReference type="PIRSR" id="PIRSR600823-2"/>
    </source>
</evidence>
<dbReference type="InterPro" id="IPR019793">
    <property type="entry name" value="Peroxidases_heam-ligand_BS"/>
</dbReference>
<reference evidence="34" key="1">
    <citation type="submission" date="2019-12" db="EMBL/GenBank/DDBJ databases">
        <title>Genome sequencing and annotation of Brassica cretica.</title>
        <authorList>
            <person name="Studholme D.J."/>
            <person name="Sarris P.F."/>
        </authorList>
    </citation>
    <scope>NUCLEOTIDE SEQUENCE</scope>
    <source>
        <strain evidence="34">PFS-001/15</strain>
        <tissue evidence="34">Leaf</tissue>
    </source>
</reference>
<keyword evidence="6" id="KW-0444">Lipid biosynthesis</keyword>
<keyword evidence="21" id="KW-0594">Phospholipid biosynthesis</keyword>
<dbReference type="PROSITE" id="PS50873">
    <property type="entry name" value="PEROXIDASE_4"/>
    <property type="match status" value="1"/>
</dbReference>
<dbReference type="GO" id="GO:0012505">
    <property type="term" value="C:endomembrane system"/>
    <property type="evidence" value="ECO:0007669"/>
    <property type="project" value="UniProtKB-SubCell"/>
</dbReference>
<feature type="binding site" evidence="29">
    <location>
        <position position="141"/>
    </location>
    <ligand>
        <name>Ca(2+)</name>
        <dbReference type="ChEBI" id="CHEBI:29108"/>
        <label>1</label>
    </ligand>
</feature>
<evidence type="ECO:0000256" key="3">
    <source>
        <dbReference type="ARBA" id="ARBA00004308"/>
    </source>
</evidence>
<evidence type="ECO:0000256" key="16">
    <source>
        <dbReference type="ARBA" id="ARBA00023004"/>
    </source>
</evidence>
<keyword evidence="20 30" id="KW-1015">Disulfide bond</keyword>
<feature type="binding site" evidence="29">
    <location>
        <position position="304"/>
    </location>
    <ligand>
        <name>Ca(2+)</name>
        <dbReference type="ChEBI" id="CHEBI:29108"/>
        <label>2</label>
    </ligand>
</feature>
<dbReference type="GO" id="GO:0006979">
    <property type="term" value="P:response to oxidative stress"/>
    <property type="evidence" value="ECO:0007669"/>
    <property type="project" value="UniProtKB-UniRule"/>
</dbReference>
<feature type="binding site" evidence="29">
    <location>
        <position position="129"/>
    </location>
    <ligand>
        <name>Ca(2+)</name>
        <dbReference type="ChEBI" id="CHEBI:29108"/>
        <label>1</label>
    </ligand>
</feature>
<keyword evidence="24" id="KW-0670">Pyruvate</keyword>
<keyword evidence="14 29" id="KW-0106">Calcium</keyword>
<evidence type="ECO:0000259" key="32">
    <source>
        <dbReference type="PROSITE" id="PS50222"/>
    </source>
</evidence>
<comment type="cofactor">
    <cofactor evidence="29 31">
        <name>heme b</name>
        <dbReference type="ChEBI" id="CHEBI:60344"/>
    </cofactor>
    <text evidence="29 31">Binds 1 heme b (iron(II)-protoporphyrin IX) group per subunit.</text>
</comment>
<dbReference type="GO" id="GO:0042744">
    <property type="term" value="P:hydrogen peroxide catabolic process"/>
    <property type="evidence" value="ECO:0007669"/>
    <property type="project" value="UniProtKB-KW"/>
</dbReference>
<dbReference type="GO" id="GO:0005576">
    <property type="term" value="C:extracellular region"/>
    <property type="evidence" value="ECO:0007669"/>
    <property type="project" value="UniProtKB-SubCell"/>
</dbReference>
<dbReference type="Gene3D" id="1.10.420.10">
    <property type="entry name" value="Peroxidase, domain 2"/>
    <property type="match status" value="1"/>
</dbReference>
<feature type="binding site" evidence="29">
    <location>
        <position position="127"/>
    </location>
    <ligand>
        <name>Ca(2+)</name>
        <dbReference type="ChEBI" id="CHEBI:29108"/>
        <label>1</label>
    </ligand>
</feature>
<comment type="similarity">
    <text evidence="31">Belongs to the peroxidase family. Classical plant (class III) peroxidase subfamily.</text>
</comment>
<evidence type="ECO:0000256" key="18">
    <source>
        <dbReference type="ARBA" id="ARBA00023136"/>
    </source>
</evidence>
<dbReference type="GO" id="GO:0016174">
    <property type="term" value="F:NAD(P)H oxidase H2O2-forming activity"/>
    <property type="evidence" value="ECO:0007669"/>
    <property type="project" value="UniProtKB-EC"/>
</dbReference>
<evidence type="ECO:0000256" key="25">
    <source>
        <dbReference type="ARBA" id="ARBA00023324"/>
    </source>
</evidence>
<comment type="catalytic activity">
    <reaction evidence="26">
        <text>NADH + O2 + H(+) = H2O2 + NAD(+)</text>
        <dbReference type="Rhea" id="RHEA:11264"/>
        <dbReference type="ChEBI" id="CHEBI:15378"/>
        <dbReference type="ChEBI" id="CHEBI:15379"/>
        <dbReference type="ChEBI" id="CHEBI:16240"/>
        <dbReference type="ChEBI" id="CHEBI:57540"/>
        <dbReference type="ChEBI" id="CHEBI:57945"/>
        <dbReference type="EC" id="1.6.3.1"/>
    </reaction>
</comment>
<feature type="binding site" evidence="28">
    <location>
        <position position="214"/>
    </location>
    <ligand>
        <name>substrate</name>
    </ligand>
</feature>
<dbReference type="AlphaFoldDB" id="A0A8S9GFV8"/>
<dbReference type="InterPro" id="IPR010255">
    <property type="entry name" value="Haem_peroxidase_sf"/>
</dbReference>
<evidence type="ECO:0000256" key="2">
    <source>
        <dbReference type="ARBA" id="ARBA00002322"/>
    </source>
</evidence>
<keyword evidence="25 31" id="KW-0376">Hydrogen peroxide</keyword>
<dbReference type="SUPFAM" id="SSF47473">
    <property type="entry name" value="EF-hand"/>
    <property type="match status" value="1"/>
</dbReference>
<comment type="function">
    <text evidence="2">Removal of H(2)O(2), oxidation of toxic reductants, biosynthesis and degradation of lignin, suberization, auxin catabolism, response to environmental stresses such as wounding, pathogen attack and oxidative stress. These functions might be dependent on each isozyme/isoform in each plant tissue.</text>
</comment>
<dbReference type="EC" id="1.11.1.7" evidence="31"/>
<proteinExistence type="inferred from homology"/>
<keyword evidence="11" id="KW-0732">Signal</keyword>
<dbReference type="PRINTS" id="PR00458">
    <property type="entry name" value="PEROXIDASE"/>
</dbReference>
<evidence type="ECO:0000256" key="11">
    <source>
        <dbReference type="ARBA" id="ARBA00022729"/>
    </source>
</evidence>
<dbReference type="PROSITE" id="PS00435">
    <property type="entry name" value="PEROXIDASE_1"/>
    <property type="match status" value="1"/>
</dbReference>
<comment type="similarity">
    <text evidence="5">Belongs to the peroxidase family. Ascorbate peroxidase subfamily.</text>
</comment>
<accession>A0A8S9GFV8</accession>
<dbReference type="PROSITE" id="PS50222">
    <property type="entry name" value="EF_HAND_2"/>
    <property type="match status" value="2"/>
</dbReference>
<dbReference type="GO" id="GO:0140825">
    <property type="term" value="F:lactoperoxidase activity"/>
    <property type="evidence" value="ECO:0007669"/>
    <property type="project" value="UniProtKB-EC"/>
</dbReference>
<keyword evidence="12" id="KW-0677">Repeat</keyword>
<dbReference type="PRINTS" id="PR00461">
    <property type="entry name" value="PLPEROXIDASE"/>
</dbReference>
<comment type="catalytic activity">
    <reaction evidence="1 31">
        <text>2 a phenolic donor + H2O2 = 2 a phenolic radical donor + 2 H2O</text>
        <dbReference type="Rhea" id="RHEA:56136"/>
        <dbReference type="ChEBI" id="CHEBI:15377"/>
        <dbReference type="ChEBI" id="CHEBI:16240"/>
        <dbReference type="ChEBI" id="CHEBI:139520"/>
        <dbReference type="ChEBI" id="CHEBI:139521"/>
        <dbReference type="EC" id="1.11.1.7"/>
    </reaction>
</comment>
<keyword evidence="10 29" id="KW-0479">Metal-binding</keyword>
<evidence type="ECO:0000256" key="12">
    <source>
        <dbReference type="ARBA" id="ARBA00022737"/>
    </source>
</evidence>
<evidence type="ECO:0000256" key="17">
    <source>
        <dbReference type="ARBA" id="ARBA00023098"/>
    </source>
</evidence>
<dbReference type="GO" id="GO:0020037">
    <property type="term" value="F:heme binding"/>
    <property type="evidence" value="ECO:0007669"/>
    <property type="project" value="UniProtKB-UniRule"/>
</dbReference>
<dbReference type="PROSITE" id="PS00018">
    <property type="entry name" value="EF_HAND_1"/>
    <property type="match status" value="2"/>
</dbReference>